<evidence type="ECO:0000313" key="3">
    <source>
        <dbReference type="EMBL" id="CUB04489.1"/>
    </source>
</evidence>
<dbReference type="STRING" id="1137284.GCA_001418205_02358"/>
<organism evidence="3 4">
    <name type="scientific">Marinomonas fungiae</name>
    <dbReference type="NCBI Taxonomy" id="1137284"/>
    <lineage>
        <taxon>Bacteria</taxon>
        <taxon>Pseudomonadati</taxon>
        <taxon>Pseudomonadota</taxon>
        <taxon>Gammaproteobacteria</taxon>
        <taxon>Oceanospirillales</taxon>
        <taxon>Oceanospirillaceae</taxon>
        <taxon>Marinomonas</taxon>
    </lineage>
</organism>
<gene>
    <name evidence="3" type="ORF">Ga0061065_10762</name>
</gene>
<feature type="chain" id="PRO_5005505643" evidence="2">
    <location>
        <begin position="26"/>
        <end position="318"/>
    </location>
</feature>
<name>A0A0K6IN09_9GAMM</name>
<dbReference type="CDD" id="cd07012">
    <property type="entry name" value="PBP2_Bug_TTT"/>
    <property type="match status" value="1"/>
</dbReference>
<dbReference type="InterPro" id="IPR005064">
    <property type="entry name" value="BUG"/>
</dbReference>
<feature type="signal peptide" evidence="2">
    <location>
        <begin position="1"/>
        <end position="25"/>
    </location>
</feature>
<dbReference type="PIRSF" id="PIRSF017082">
    <property type="entry name" value="YflP"/>
    <property type="match status" value="1"/>
</dbReference>
<dbReference type="InterPro" id="IPR042100">
    <property type="entry name" value="Bug_dom1"/>
</dbReference>
<dbReference type="Gene3D" id="3.40.190.150">
    <property type="entry name" value="Bordetella uptake gene, domain 1"/>
    <property type="match status" value="1"/>
</dbReference>
<proteinExistence type="inferred from homology"/>
<dbReference type="Pfam" id="PF03401">
    <property type="entry name" value="TctC"/>
    <property type="match status" value="1"/>
</dbReference>
<dbReference type="SUPFAM" id="SSF53850">
    <property type="entry name" value="Periplasmic binding protein-like II"/>
    <property type="match status" value="1"/>
</dbReference>
<evidence type="ECO:0000256" key="2">
    <source>
        <dbReference type="SAM" id="SignalP"/>
    </source>
</evidence>
<dbReference type="OrthoDB" id="5171643at2"/>
<keyword evidence="4" id="KW-1185">Reference proteome</keyword>
<accession>A0A0K6IN09</accession>
<reference evidence="4" key="1">
    <citation type="submission" date="2015-08" db="EMBL/GenBank/DDBJ databases">
        <authorList>
            <person name="Varghese N."/>
        </authorList>
    </citation>
    <scope>NUCLEOTIDE SEQUENCE [LARGE SCALE GENOMIC DNA]</scope>
    <source>
        <strain evidence="4">JCM 18476</strain>
    </source>
</reference>
<sequence length="318" mass="33630">MKLSSSKLIKCSAMALLVSTSSVYADDFPTHPITVVVPYGAGGTTDISARKLSSLAEGELGQPIVVENRPGASGTNAMRAVANAKADGYTLIATTSSPLFVTPAVRPVGYDSVQDFTPILNYSGPYHGVLVQADSPYQSFDELMKAAKSDKSISYGTAGAMGGPHLSFELIARETGAKLKHVPFNGAGAATAALLGNHVDVALVPAYRDLVLDSKLRLLGVLDDSRDPDFASVPTLKEAGYNVEFPSVVGIMAPAGTAPEIVKKLETAFTKVATSDEFQTFMNKLNQPVRVMSGDKLGEIIQSNLETYRNVAKELSQK</sequence>
<dbReference type="EMBL" id="CYHG01000007">
    <property type="protein sequence ID" value="CUB04489.1"/>
    <property type="molecule type" value="Genomic_DNA"/>
</dbReference>
<keyword evidence="3" id="KW-0675">Receptor</keyword>
<dbReference type="Gene3D" id="3.40.190.10">
    <property type="entry name" value="Periplasmic binding protein-like II"/>
    <property type="match status" value="1"/>
</dbReference>
<dbReference type="PANTHER" id="PTHR42928">
    <property type="entry name" value="TRICARBOXYLATE-BINDING PROTEIN"/>
    <property type="match status" value="1"/>
</dbReference>
<protein>
    <submittedName>
        <fullName evidence="3">Tripartite-type tricarboxylate transporter, receptor component TctC</fullName>
    </submittedName>
</protein>
<dbReference type="RefSeq" id="WP_082443822.1">
    <property type="nucleotide sequence ID" value="NZ_CYHG01000007.1"/>
</dbReference>
<evidence type="ECO:0000256" key="1">
    <source>
        <dbReference type="ARBA" id="ARBA00006987"/>
    </source>
</evidence>
<evidence type="ECO:0000313" key="4">
    <source>
        <dbReference type="Proteomes" id="UP000182769"/>
    </source>
</evidence>
<dbReference type="AlphaFoldDB" id="A0A0K6IN09"/>
<dbReference type="Proteomes" id="UP000182769">
    <property type="component" value="Unassembled WGS sequence"/>
</dbReference>
<dbReference type="PANTHER" id="PTHR42928:SF5">
    <property type="entry name" value="BLR1237 PROTEIN"/>
    <property type="match status" value="1"/>
</dbReference>
<keyword evidence="2" id="KW-0732">Signal</keyword>
<comment type="similarity">
    <text evidence="1">Belongs to the UPF0065 (bug) family.</text>
</comment>